<dbReference type="EMBL" id="CAXAMM010000470">
    <property type="protein sequence ID" value="CAK8987629.1"/>
    <property type="molecule type" value="Genomic_DNA"/>
</dbReference>
<evidence type="ECO:0000313" key="1">
    <source>
        <dbReference type="EMBL" id="CAK8987629.1"/>
    </source>
</evidence>
<accession>A0ABP0HBP2</accession>
<protein>
    <submittedName>
        <fullName evidence="1">Uncharacterized protein</fullName>
    </submittedName>
</protein>
<gene>
    <name evidence="1" type="ORF">SCF082_LOCUS1060</name>
</gene>
<reference evidence="1 2" key="1">
    <citation type="submission" date="2024-02" db="EMBL/GenBank/DDBJ databases">
        <authorList>
            <person name="Chen Y."/>
            <person name="Shah S."/>
            <person name="Dougan E. K."/>
            <person name="Thang M."/>
            <person name="Chan C."/>
        </authorList>
    </citation>
    <scope>NUCLEOTIDE SEQUENCE [LARGE SCALE GENOMIC DNA]</scope>
</reference>
<proteinExistence type="predicted"/>
<dbReference type="Proteomes" id="UP001642464">
    <property type="component" value="Unassembled WGS sequence"/>
</dbReference>
<name>A0ABP0HBP2_9DINO</name>
<keyword evidence="2" id="KW-1185">Reference proteome</keyword>
<comment type="caution">
    <text evidence="1">The sequence shown here is derived from an EMBL/GenBank/DDBJ whole genome shotgun (WGS) entry which is preliminary data.</text>
</comment>
<sequence>MGAQQEPFRLKVFKVFFAVSIALLTSSLVFVINTSTGAFAVGSIGTQLQSSIGIGIETYMIGKMEPLRIYLQQGILMFEEFGWNLSQWSDLQKTLPYQRSFLETYFDESRCCSGIFTNLRYDDVLLCHAMENPDCTGTNTNSMDGELGSMDLGGDSIWAGVLQYSDTYTTGQYPGLDVCDGSCQNEHSGDFVQVLPGRLSGGRNNTLTFRWYEKQRSLSPWLGDESINPGCVGNSSECRQEDSFGHWVQPIGFVHWPIQDGYWYRDIRKYNLSKGEVRFATRVFPWTLYPPAVLKSHMFTPIYSPGGELIGGWVVGFKLHWITAYLQELKKPAGTFIFLVERKTGVLISTSEPEIRVLKNYHTNASYSDVIIATESPDPRVSERAKQLVQMAGASARDWSNVRNLFGRPEIKTTGLEPAEEFLLSRDFEFFGLDWVIVISIPGETVLADITANMFTRLFSILGATGGMKLASSVLLAILIALCGKCCYGAAQVADDGGESFGTIQPPDMEPDGILPDA</sequence>
<evidence type="ECO:0000313" key="2">
    <source>
        <dbReference type="Proteomes" id="UP001642464"/>
    </source>
</evidence>
<organism evidence="1 2">
    <name type="scientific">Durusdinium trenchii</name>
    <dbReference type="NCBI Taxonomy" id="1381693"/>
    <lineage>
        <taxon>Eukaryota</taxon>
        <taxon>Sar</taxon>
        <taxon>Alveolata</taxon>
        <taxon>Dinophyceae</taxon>
        <taxon>Suessiales</taxon>
        <taxon>Symbiodiniaceae</taxon>
        <taxon>Durusdinium</taxon>
    </lineage>
</organism>